<evidence type="ECO:0000313" key="6">
    <source>
        <dbReference type="Proteomes" id="UP001642520"/>
    </source>
</evidence>
<organism evidence="5 6">
    <name type="scientific">Xylocopa violacea</name>
    <name type="common">Violet carpenter bee</name>
    <name type="synonym">Apis violacea</name>
    <dbReference type="NCBI Taxonomy" id="135666"/>
    <lineage>
        <taxon>Eukaryota</taxon>
        <taxon>Metazoa</taxon>
        <taxon>Ecdysozoa</taxon>
        <taxon>Arthropoda</taxon>
        <taxon>Hexapoda</taxon>
        <taxon>Insecta</taxon>
        <taxon>Pterygota</taxon>
        <taxon>Neoptera</taxon>
        <taxon>Endopterygota</taxon>
        <taxon>Hymenoptera</taxon>
        <taxon>Apocrita</taxon>
        <taxon>Aculeata</taxon>
        <taxon>Apoidea</taxon>
        <taxon>Anthophila</taxon>
        <taxon>Apidae</taxon>
        <taxon>Xylocopa</taxon>
        <taxon>Xylocopa</taxon>
    </lineage>
</organism>
<dbReference type="SUPFAM" id="SSF52058">
    <property type="entry name" value="L domain-like"/>
    <property type="match status" value="2"/>
</dbReference>
<dbReference type="Pfam" id="PF13306">
    <property type="entry name" value="LRR_5"/>
    <property type="match status" value="1"/>
</dbReference>
<name>A0ABP1PFM4_XYLVO</name>
<reference evidence="5 6" key="1">
    <citation type="submission" date="2024-08" db="EMBL/GenBank/DDBJ databases">
        <authorList>
            <person name="Will J Nash"/>
            <person name="Angela Man"/>
            <person name="Seanna McTaggart"/>
            <person name="Kendall Baker"/>
            <person name="Tom Barker"/>
            <person name="Leah Catchpole"/>
            <person name="Alex Durrant"/>
            <person name="Karim Gharbi"/>
            <person name="Naomi Irish"/>
            <person name="Gemy Kaithakottil"/>
            <person name="Debby Ku"/>
            <person name="Aaliyah Providence"/>
            <person name="Felix Shaw"/>
            <person name="David Swarbreck"/>
            <person name="Chris Watkins"/>
            <person name="Ann M. McCartney"/>
            <person name="Giulio Formenti"/>
            <person name="Alice Mouton"/>
            <person name="Noel Vella"/>
            <person name="Bjorn M von Reumont"/>
            <person name="Adriana Vella"/>
            <person name="Wilfried Haerty"/>
        </authorList>
    </citation>
    <scope>NUCLEOTIDE SEQUENCE [LARGE SCALE GENOMIC DNA]</scope>
</reference>
<dbReference type="Proteomes" id="UP001642520">
    <property type="component" value="Unassembled WGS sequence"/>
</dbReference>
<comment type="caution">
    <text evidence="5">The sequence shown here is derived from an EMBL/GenBank/DDBJ whole genome shotgun (WGS) entry which is preliminary data.</text>
</comment>
<feature type="compositionally biased region" description="Acidic residues" evidence="3">
    <location>
        <begin position="508"/>
        <end position="529"/>
    </location>
</feature>
<feature type="region of interest" description="Disordered" evidence="3">
    <location>
        <begin position="483"/>
        <end position="529"/>
    </location>
</feature>
<dbReference type="PROSITE" id="PS51450">
    <property type="entry name" value="LRR"/>
    <property type="match status" value="3"/>
</dbReference>
<evidence type="ECO:0000256" key="2">
    <source>
        <dbReference type="ARBA" id="ARBA00022737"/>
    </source>
</evidence>
<gene>
    <name evidence="5" type="ORF">XYLVIOL_LOCUS10373</name>
</gene>
<dbReference type="Gene3D" id="3.80.10.10">
    <property type="entry name" value="Ribonuclease Inhibitor"/>
    <property type="match status" value="3"/>
</dbReference>
<protein>
    <submittedName>
        <fullName evidence="5">Uncharacterized protein</fullName>
    </submittedName>
</protein>
<proteinExistence type="predicted"/>
<feature type="chain" id="PRO_5047047542" evidence="4">
    <location>
        <begin position="25"/>
        <end position="529"/>
    </location>
</feature>
<dbReference type="InterPro" id="IPR001611">
    <property type="entry name" value="Leu-rich_rpt"/>
</dbReference>
<evidence type="ECO:0000256" key="4">
    <source>
        <dbReference type="SAM" id="SignalP"/>
    </source>
</evidence>
<dbReference type="EMBL" id="CAXAJV020001300">
    <property type="protein sequence ID" value="CAL7951112.1"/>
    <property type="molecule type" value="Genomic_DNA"/>
</dbReference>
<sequence length="529" mass="59966">MSVTRSYFFVLTFLVNFMVMLAESKNNQRSYSSSNQGLIFGKHIPYTATHGPLPPPPPLPTTTTPKSTSCPVINHPLRCEPNTVLNFTRTGLRKIGDFFVNSTDTKELYLDYNDIDEISLNAFEALPRLQYLSIRGNNIPVNKLLWFKRHNTLRYLALDENQQFLDKNIAVESMFESLPNLRYLSLRRSKISRMGVSMQKFAPRLVQLDLSGNGIVSTDFLVDLPRTVENLWLDDNAIANVKKYVLANTKVLSLSGNQLTVLCGNRCSGSWLSLKGMSKLETLNVSRNRINSITVDAFADTPSLRTLDLSANDMDTLPNDAFNGVSSLQELLLSRNKFVYVPNMCQLQNIQHVDLSENKIQILTNSSFCLSQCYIKTINLAGNGILNINHDTFHNLVWLQRLDLSDNDISELPIQLIANAQFLQVLLLKNNRIMNIEVLFNVNSNRLAELHLQGNPLPSLKVHILPKLTIQLKDFNPIREKVDATTTEASDSKQWSNSNEKYDQNVDFSDENNDYNDNIDDNENDADQQ</sequence>
<dbReference type="Pfam" id="PF13855">
    <property type="entry name" value="LRR_8"/>
    <property type="match status" value="2"/>
</dbReference>
<dbReference type="PANTHER" id="PTHR45712">
    <property type="entry name" value="AGAP008170-PA"/>
    <property type="match status" value="1"/>
</dbReference>
<keyword evidence="4" id="KW-0732">Signal</keyword>
<evidence type="ECO:0000256" key="1">
    <source>
        <dbReference type="ARBA" id="ARBA00022614"/>
    </source>
</evidence>
<dbReference type="InterPro" id="IPR003591">
    <property type="entry name" value="Leu-rich_rpt_typical-subtyp"/>
</dbReference>
<dbReference type="SMART" id="SM00369">
    <property type="entry name" value="LRR_TYP"/>
    <property type="match status" value="7"/>
</dbReference>
<evidence type="ECO:0000256" key="3">
    <source>
        <dbReference type="SAM" id="MobiDB-lite"/>
    </source>
</evidence>
<dbReference type="InterPro" id="IPR050333">
    <property type="entry name" value="SLRP"/>
</dbReference>
<keyword evidence="2" id="KW-0677">Repeat</keyword>
<keyword evidence="1" id="KW-0433">Leucine-rich repeat</keyword>
<dbReference type="PANTHER" id="PTHR45712:SF22">
    <property type="entry name" value="INSULIN-LIKE GROWTH FACTOR-BINDING PROTEIN COMPLEX ACID LABILE SUBUNIT"/>
    <property type="match status" value="1"/>
</dbReference>
<evidence type="ECO:0000313" key="5">
    <source>
        <dbReference type="EMBL" id="CAL7951112.1"/>
    </source>
</evidence>
<keyword evidence="6" id="KW-1185">Reference proteome</keyword>
<accession>A0ABP1PFM4</accession>
<feature type="compositionally biased region" description="Polar residues" evidence="3">
    <location>
        <begin position="484"/>
        <end position="499"/>
    </location>
</feature>
<dbReference type="InterPro" id="IPR026906">
    <property type="entry name" value="LRR_5"/>
</dbReference>
<feature type="signal peptide" evidence="4">
    <location>
        <begin position="1"/>
        <end position="24"/>
    </location>
</feature>
<dbReference type="InterPro" id="IPR032675">
    <property type="entry name" value="LRR_dom_sf"/>
</dbReference>